<dbReference type="AlphaFoldDB" id="A0A671PRB1"/>
<name>A0A671PRB1_9TELE</name>
<protein>
    <submittedName>
        <fullName evidence="1">Uncharacterized protein</fullName>
    </submittedName>
</protein>
<sequence length="79" mass="8834">NQSIQINKHVLLFFRCTVTAYPDGQVEDSCQSMNPNHTDFKSQISSSLYKVSVNSTTFTPGQTITGEGRVLCSEWMLSE</sequence>
<dbReference type="Proteomes" id="UP000472260">
    <property type="component" value="Unassembled WGS sequence"/>
</dbReference>
<keyword evidence="2" id="KW-1185">Reference proteome</keyword>
<organism evidence="1 2">
    <name type="scientific">Sinocyclocheilus anshuiensis</name>
    <dbReference type="NCBI Taxonomy" id="1608454"/>
    <lineage>
        <taxon>Eukaryota</taxon>
        <taxon>Metazoa</taxon>
        <taxon>Chordata</taxon>
        <taxon>Craniata</taxon>
        <taxon>Vertebrata</taxon>
        <taxon>Euteleostomi</taxon>
        <taxon>Actinopterygii</taxon>
        <taxon>Neopterygii</taxon>
        <taxon>Teleostei</taxon>
        <taxon>Ostariophysi</taxon>
        <taxon>Cypriniformes</taxon>
        <taxon>Cyprinidae</taxon>
        <taxon>Cyprininae</taxon>
        <taxon>Sinocyclocheilus</taxon>
    </lineage>
</organism>
<evidence type="ECO:0000313" key="2">
    <source>
        <dbReference type="Proteomes" id="UP000472260"/>
    </source>
</evidence>
<evidence type="ECO:0000313" key="1">
    <source>
        <dbReference type="Ensembl" id="ENSSANP00000058749.1"/>
    </source>
</evidence>
<reference evidence="1" key="1">
    <citation type="submission" date="2025-08" db="UniProtKB">
        <authorList>
            <consortium name="Ensembl"/>
        </authorList>
    </citation>
    <scope>IDENTIFICATION</scope>
</reference>
<accession>A0A671PRB1</accession>
<dbReference type="Ensembl" id="ENSSANT00000062503.1">
    <property type="protein sequence ID" value="ENSSANP00000058749.1"/>
    <property type="gene ID" value="ENSSANG00000029370.1"/>
</dbReference>
<proteinExistence type="predicted"/>
<reference evidence="1" key="2">
    <citation type="submission" date="2025-09" db="UniProtKB">
        <authorList>
            <consortium name="Ensembl"/>
        </authorList>
    </citation>
    <scope>IDENTIFICATION</scope>
</reference>